<dbReference type="SUPFAM" id="SSF69118">
    <property type="entry name" value="AhpD-like"/>
    <property type="match status" value="1"/>
</dbReference>
<dbReference type="Proteomes" id="UP000245711">
    <property type="component" value="Chromosome"/>
</dbReference>
<dbReference type="OrthoDB" id="9802489at2"/>
<gene>
    <name evidence="2" type="ORF">CBI38_27670</name>
</gene>
<dbReference type="InterPro" id="IPR003779">
    <property type="entry name" value="CMD-like"/>
</dbReference>
<dbReference type="RefSeq" id="WP_109334019.1">
    <property type="nucleotide sequence ID" value="NZ_CP021354.1"/>
</dbReference>
<reference evidence="2 3" key="1">
    <citation type="submission" date="2017-05" db="EMBL/GenBank/DDBJ databases">
        <title>Isolation of Rhodococcus sp. S2-17 biodegrading of BP-3.</title>
        <authorList>
            <person name="Lee Y."/>
            <person name="Kim K.H."/>
            <person name="Chun B.H."/>
            <person name="Jung H.S."/>
            <person name="Jeon C.O."/>
        </authorList>
    </citation>
    <scope>NUCLEOTIDE SEQUENCE [LARGE SCALE GENOMIC DNA]</scope>
    <source>
        <strain evidence="2 3">S2-17</strain>
    </source>
</reference>
<dbReference type="PANTHER" id="PTHR33570:SF2">
    <property type="entry name" value="CARBOXYMUCONOLACTONE DECARBOXYLASE-LIKE DOMAIN-CONTAINING PROTEIN"/>
    <property type="match status" value="1"/>
</dbReference>
<dbReference type="InterPro" id="IPR029032">
    <property type="entry name" value="AhpD-like"/>
</dbReference>
<proteinExistence type="predicted"/>
<protein>
    <submittedName>
        <fullName evidence="2">4-carboxymuconolactone decarboxylase</fullName>
    </submittedName>
</protein>
<name>A0A2S2C1L3_9NOCA</name>
<dbReference type="GO" id="GO:0051920">
    <property type="term" value="F:peroxiredoxin activity"/>
    <property type="evidence" value="ECO:0007669"/>
    <property type="project" value="InterPro"/>
</dbReference>
<evidence type="ECO:0000313" key="3">
    <source>
        <dbReference type="Proteomes" id="UP000245711"/>
    </source>
</evidence>
<feature type="domain" description="Carboxymuconolactone decarboxylase-like" evidence="1">
    <location>
        <begin position="49"/>
        <end position="131"/>
    </location>
</feature>
<dbReference type="AlphaFoldDB" id="A0A2S2C1L3"/>
<dbReference type="PANTHER" id="PTHR33570">
    <property type="entry name" value="4-CARBOXYMUCONOLACTONE DECARBOXYLASE FAMILY PROTEIN"/>
    <property type="match status" value="1"/>
</dbReference>
<dbReference type="Pfam" id="PF02627">
    <property type="entry name" value="CMD"/>
    <property type="match status" value="1"/>
</dbReference>
<dbReference type="EMBL" id="CP021354">
    <property type="protein sequence ID" value="AWK74777.1"/>
    <property type="molecule type" value="Genomic_DNA"/>
</dbReference>
<evidence type="ECO:0000259" key="1">
    <source>
        <dbReference type="Pfam" id="PF02627"/>
    </source>
</evidence>
<evidence type="ECO:0000313" key="2">
    <source>
        <dbReference type="EMBL" id="AWK74777.1"/>
    </source>
</evidence>
<dbReference type="Gene3D" id="1.20.1290.10">
    <property type="entry name" value="AhpD-like"/>
    <property type="match status" value="1"/>
</dbReference>
<organism evidence="2 3">
    <name type="scientific">Rhodococcus oxybenzonivorans</name>
    <dbReference type="NCBI Taxonomy" id="1990687"/>
    <lineage>
        <taxon>Bacteria</taxon>
        <taxon>Bacillati</taxon>
        <taxon>Actinomycetota</taxon>
        <taxon>Actinomycetes</taxon>
        <taxon>Mycobacteriales</taxon>
        <taxon>Nocardiaceae</taxon>
        <taxon>Rhodococcus</taxon>
    </lineage>
</organism>
<sequence length="147" mass="15371">MTEAEPAGPTGGGRSPAVEAGLAVRREVMGADFVERALTRTAGTDSESLQEFVSEHVWGAVWNRPGLDRRSRSLLNLGMLIALRAHGELKGHVRGALRNGLTRTEIVEAVIHASAYCGAPAGLSAMAVVQEALDEELGPLAGTTDAS</sequence>
<keyword evidence="3" id="KW-1185">Reference proteome</keyword>
<dbReference type="KEGG" id="roz:CBI38_27670"/>
<accession>A0A2S2C1L3</accession>
<dbReference type="InterPro" id="IPR052512">
    <property type="entry name" value="4CMD/NDH-1_regulator"/>
</dbReference>